<evidence type="ECO:0000256" key="1">
    <source>
        <dbReference type="SAM" id="MobiDB-lite"/>
    </source>
</evidence>
<feature type="region of interest" description="Disordered" evidence="1">
    <location>
        <begin position="85"/>
        <end position="112"/>
    </location>
</feature>
<evidence type="ECO:0000313" key="3">
    <source>
        <dbReference type="Proteomes" id="UP000237819"/>
    </source>
</evidence>
<dbReference type="Proteomes" id="UP000237819">
    <property type="component" value="Unassembled WGS sequence"/>
</dbReference>
<comment type="caution">
    <text evidence="2">The sequence shown here is derived from an EMBL/GenBank/DDBJ whole genome shotgun (WGS) entry which is preliminary data.</text>
</comment>
<proteinExistence type="predicted"/>
<gene>
    <name evidence="2" type="ORF">C5Y93_14535</name>
</gene>
<reference evidence="2 3" key="1">
    <citation type="submission" date="2018-02" db="EMBL/GenBank/DDBJ databases">
        <title>Comparative genomes isolates from brazilian mangrove.</title>
        <authorList>
            <person name="Araujo J.E."/>
            <person name="Taketani R.G."/>
            <person name="Silva M.C.P."/>
            <person name="Loureco M.V."/>
            <person name="Andreote F.D."/>
        </authorList>
    </citation>
    <scope>NUCLEOTIDE SEQUENCE [LARGE SCALE GENOMIC DNA]</scope>
    <source>
        <strain evidence="2 3">Nap-Phe MGV</strain>
    </source>
</reference>
<accession>A0A2S8GMK6</accession>
<dbReference type="AlphaFoldDB" id="A0A2S8GMK6"/>
<organism evidence="2 3">
    <name type="scientific">Blastopirellula marina</name>
    <dbReference type="NCBI Taxonomy" id="124"/>
    <lineage>
        <taxon>Bacteria</taxon>
        <taxon>Pseudomonadati</taxon>
        <taxon>Planctomycetota</taxon>
        <taxon>Planctomycetia</taxon>
        <taxon>Pirellulales</taxon>
        <taxon>Pirellulaceae</taxon>
        <taxon>Blastopirellula</taxon>
    </lineage>
</organism>
<name>A0A2S8GMK6_9BACT</name>
<evidence type="ECO:0000313" key="2">
    <source>
        <dbReference type="EMBL" id="PQO45649.1"/>
    </source>
</evidence>
<dbReference type="EMBL" id="PUHZ01000014">
    <property type="protein sequence ID" value="PQO45649.1"/>
    <property type="molecule type" value="Genomic_DNA"/>
</dbReference>
<protein>
    <submittedName>
        <fullName evidence="2">Uncharacterized protein</fullName>
    </submittedName>
</protein>
<sequence length="112" mass="12665">MHRKWCTTRSLRKRSPWWIAKPGDTIGTGIGVLALRVILIHAISRTLGVIVFDDTVRAKKLRQATQLLIGGVVIGEVVRASSRHPLETHVLQNRNRPPQVRKQKIDQSTMKT</sequence>